<dbReference type="GO" id="GO:0005886">
    <property type="term" value="C:plasma membrane"/>
    <property type="evidence" value="ECO:0007669"/>
    <property type="project" value="UniProtKB-SubCell"/>
</dbReference>
<feature type="region of interest" description="Disordered" evidence="10">
    <location>
        <begin position="196"/>
        <end position="256"/>
    </location>
</feature>
<dbReference type="PANTHER" id="PTHR24248:SF199">
    <property type="entry name" value="IP13425P-RELATED"/>
    <property type="match status" value="1"/>
</dbReference>
<evidence type="ECO:0000256" key="1">
    <source>
        <dbReference type="ARBA" id="ARBA00004651"/>
    </source>
</evidence>
<keyword evidence="8" id="KW-0675">Receptor</keyword>
<evidence type="ECO:0000313" key="13">
    <source>
        <dbReference type="EMBL" id="VEL12766.1"/>
    </source>
</evidence>
<evidence type="ECO:0000259" key="12">
    <source>
        <dbReference type="PROSITE" id="PS50262"/>
    </source>
</evidence>
<proteinExistence type="predicted"/>
<dbReference type="InterPro" id="IPR017452">
    <property type="entry name" value="GPCR_Rhodpsn_7TM"/>
</dbReference>
<keyword evidence="3 11" id="KW-0812">Transmembrane</keyword>
<keyword evidence="5" id="KW-0297">G-protein coupled receptor</keyword>
<evidence type="ECO:0000313" key="14">
    <source>
        <dbReference type="Proteomes" id="UP000784294"/>
    </source>
</evidence>
<evidence type="ECO:0000256" key="2">
    <source>
        <dbReference type="ARBA" id="ARBA00022475"/>
    </source>
</evidence>
<evidence type="ECO:0000256" key="5">
    <source>
        <dbReference type="ARBA" id="ARBA00023040"/>
    </source>
</evidence>
<evidence type="ECO:0000256" key="3">
    <source>
        <dbReference type="ARBA" id="ARBA00022692"/>
    </source>
</evidence>
<feature type="compositionally biased region" description="Basic and acidic residues" evidence="10">
    <location>
        <begin position="242"/>
        <end position="256"/>
    </location>
</feature>
<feature type="region of interest" description="Disordered" evidence="10">
    <location>
        <begin position="30"/>
        <end position="53"/>
    </location>
</feature>
<dbReference type="Gene3D" id="1.20.1070.10">
    <property type="entry name" value="Rhodopsin 7-helix transmembrane proteins"/>
    <property type="match status" value="1"/>
</dbReference>
<reference evidence="13" key="1">
    <citation type="submission" date="2018-11" db="EMBL/GenBank/DDBJ databases">
        <authorList>
            <consortium name="Pathogen Informatics"/>
        </authorList>
    </citation>
    <scope>NUCLEOTIDE SEQUENCE</scope>
</reference>
<dbReference type="GO" id="GO:0004993">
    <property type="term" value="F:G protein-coupled serotonin receptor activity"/>
    <property type="evidence" value="ECO:0007669"/>
    <property type="project" value="UniProtKB-ARBA"/>
</dbReference>
<evidence type="ECO:0000256" key="8">
    <source>
        <dbReference type="ARBA" id="ARBA00023170"/>
    </source>
</evidence>
<comment type="caution">
    <text evidence="13">The sequence shown here is derived from an EMBL/GenBank/DDBJ whole genome shotgun (WGS) entry which is preliminary data.</text>
</comment>
<feature type="compositionally biased region" description="Polar residues" evidence="10">
    <location>
        <begin position="97"/>
        <end position="124"/>
    </location>
</feature>
<feature type="region of interest" description="Disordered" evidence="10">
    <location>
        <begin position="84"/>
        <end position="124"/>
    </location>
</feature>
<keyword evidence="7" id="KW-1015">Disulfide bond</keyword>
<evidence type="ECO:0000256" key="4">
    <source>
        <dbReference type="ARBA" id="ARBA00022989"/>
    </source>
</evidence>
<accession>A0A448WIT1</accession>
<protein>
    <recommendedName>
        <fullName evidence="12">G-protein coupled receptors family 1 profile domain-containing protein</fullName>
    </recommendedName>
</protein>
<dbReference type="EMBL" id="CAAALY010015772">
    <property type="protein sequence ID" value="VEL12766.1"/>
    <property type="molecule type" value="Genomic_DNA"/>
</dbReference>
<dbReference type="SUPFAM" id="SSF81321">
    <property type="entry name" value="Family A G protein-coupled receptor-like"/>
    <property type="match status" value="1"/>
</dbReference>
<comment type="subcellular location">
    <subcellularLocation>
        <location evidence="1">Cell membrane</location>
        <topology evidence="1">Multi-pass membrane protein</topology>
    </subcellularLocation>
</comment>
<evidence type="ECO:0000256" key="10">
    <source>
        <dbReference type="SAM" id="MobiDB-lite"/>
    </source>
</evidence>
<dbReference type="Proteomes" id="UP000784294">
    <property type="component" value="Unassembled WGS sequence"/>
</dbReference>
<evidence type="ECO:0000256" key="9">
    <source>
        <dbReference type="ARBA" id="ARBA00023224"/>
    </source>
</evidence>
<organism evidence="13 14">
    <name type="scientific">Protopolystoma xenopodis</name>
    <dbReference type="NCBI Taxonomy" id="117903"/>
    <lineage>
        <taxon>Eukaryota</taxon>
        <taxon>Metazoa</taxon>
        <taxon>Spiralia</taxon>
        <taxon>Lophotrochozoa</taxon>
        <taxon>Platyhelminthes</taxon>
        <taxon>Monogenea</taxon>
        <taxon>Polyopisthocotylea</taxon>
        <taxon>Polystomatidea</taxon>
        <taxon>Polystomatidae</taxon>
        <taxon>Protopolystoma</taxon>
    </lineage>
</organism>
<evidence type="ECO:0000256" key="6">
    <source>
        <dbReference type="ARBA" id="ARBA00023136"/>
    </source>
</evidence>
<keyword evidence="4 11" id="KW-1133">Transmembrane helix</keyword>
<sequence>MSKSTSTSSPSPSSRSDLLCAEIGSTEVAPAASTPLPNRYHLPLSSSSSPSSPCSSSCCSASAGRAACYDQLSVGPVVAGADAAMQSPQMPTEGEETMTSGSVETSRRTVSGSASPGDGRSTQVCAPLAYPQSPRVPLLGAEEARTRAPDLDVDVDVNVNVNVNGDVDVDVDVGLGDDWPDADSVDANPWVCNCQPDGESVLTPSPTATRPRPRPRPRARPVAADNTAPRLATLPSNAGLHPRHEAEQHRDRLEQKREKKAARTLAIITGCFLLCWLPFSIHALILPFCQDACSTHPLIDSLLLWLGYLNSLLNPIIYTIFAPDFRNAFRKILFGRYHTSRKPRF</sequence>
<dbReference type="Pfam" id="PF00001">
    <property type="entry name" value="7tm_1"/>
    <property type="match status" value="1"/>
</dbReference>
<name>A0A448WIT1_9PLAT</name>
<feature type="transmembrane region" description="Helical" evidence="11">
    <location>
        <begin position="265"/>
        <end position="286"/>
    </location>
</feature>
<dbReference type="InterPro" id="IPR000276">
    <property type="entry name" value="GPCR_Rhodpsn"/>
</dbReference>
<evidence type="ECO:0000256" key="11">
    <source>
        <dbReference type="SAM" id="Phobius"/>
    </source>
</evidence>
<keyword evidence="14" id="KW-1185">Reference proteome</keyword>
<dbReference type="OrthoDB" id="5957871at2759"/>
<dbReference type="PRINTS" id="PR00237">
    <property type="entry name" value="GPCRRHODOPSN"/>
</dbReference>
<dbReference type="GO" id="GO:0043410">
    <property type="term" value="P:positive regulation of MAPK cascade"/>
    <property type="evidence" value="ECO:0007669"/>
    <property type="project" value="TreeGrafter"/>
</dbReference>
<dbReference type="AlphaFoldDB" id="A0A448WIT1"/>
<feature type="transmembrane region" description="Helical" evidence="11">
    <location>
        <begin position="302"/>
        <end position="321"/>
    </location>
</feature>
<keyword evidence="6 11" id="KW-0472">Membrane</keyword>
<keyword evidence="9" id="KW-0807">Transducer</keyword>
<dbReference type="PANTHER" id="PTHR24248">
    <property type="entry name" value="ADRENERGIC RECEPTOR-RELATED G-PROTEIN COUPLED RECEPTOR"/>
    <property type="match status" value="1"/>
</dbReference>
<feature type="domain" description="G-protein coupled receptors family 1 profile" evidence="12">
    <location>
        <begin position="256"/>
        <end position="318"/>
    </location>
</feature>
<dbReference type="PROSITE" id="PS50262">
    <property type="entry name" value="G_PROTEIN_RECEP_F1_2"/>
    <property type="match status" value="1"/>
</dbReference>
<keyword evidence="2" id="KW-1003">Cell membrane</keyword>
<gene>
    <name evidence="13" type="ORF">PXEA_LOCUS6206</name>
</gene>
<evidence type="ECO:0000256" key="7">
    <source>
        <dbReference type="ARBA" id="ARBA00023157"/>
    </source>
</evidence>
<dbReference type="GO" id="GO:0071880">
    <property type="term" value="P:adenylate cyclase-activating adrenergic receptor signaling pathway"/>
    <property type="evidence" value="ECO:0007669"/>
    <property type="project" value="TreeGrafter"/>
</dbReference>